<dbReference type="GO" id="GO:0009535">
    <property type="term" value="C:chloroplast thylakoid membrane"/>
    <property type="evidence" value="ECO:0007669"/>
    <property type="project" value="TreeGrafter"/>
</dbReference>
<keyword evidence="3" id="KW-0472">Membrane</keyword>
<dbReference type="PANTHER" id="PTHR23076:SF58">
    <property type="entry name" value="INACTIVE ATP-DEPENDENT ZINC METALLOPROTEASE FTSHI 5, CHLOROPLASTIC-RELATED"/>
    <property type="match status" value="1"/>
</dbReference>
<feature type="coiled-coil region" evidence="2">
    <location>
        <begin position="176"/>
        <end position="218"/>
    </location>
</feature>
<keyword evidence="3" id="KW-1133">Transmembrane helix</keyword>
<evidence type="ECO:0000313" key="5">
    <source>
        <dbReference type="EMBL" id="KAK9161714.1"/>
    </source>
</evidence>
<evidence type="ECO:0000313" key="6">
    <source>
        <dbReference type="Proteomes" id="UP001420932"/>
    </source>
</evidence>
<feature type="transmembrane region" description="Helical" evidence="3">
    <location>
        <begin position="604"/>
        <end position="627"/>
    </location>
</feature>
<evidence type="ECO:0000256" key="2">
    <source>
        <dbReference type="SAM" id="Coils"/>
    </source>
</evidence>
<dbReference type="InterPro" id="IPR037219">
    <property type="entry name" value="Peptidase_M41-like"/>
</dbReference>
<protein>
    <recommendedName>
        <fullName evidence="4">AAA+ ATPase domain-containing protein</fullName>
    </recommendedName>
</protein>
<evidence type="ECO:0000256" key="3">
    <source>
        <dbReference type="SAM" id="Phobius"/>
    </source>
</evidence>
<dbReference type="Pfam" id="PF00004">
    <property type="entry name" value="AAA"/>
    <property type="match status" value="2"/>
</dbReference>
<comment type="caution">
    <text evidence="5">The sequence shown here is derived from an EMBL/GenBank/DDBJ whole genome shotgun (WGS) entry which is preliminary data.</text>
</comment>
<dbReference type="SUPFAM" id="SSF52540">
    <property type="entry name" value="P-loop containing nucleoside triphosphate hydrolases"/>
    <property type="match status" value="1"/>
</dbReference>
<feature type="coiled-coil region" evidence="2">
    <location>
        <begin position="244"/>
        <end position="271"/>
    </location>
</feature>
<dbReference type="InterPro" id="IPR003593">
    <property type="entry name" value="AAA+_ATPase"/>
</dbReference>
<dbReference type="Gene3D" id="3.40.50.300">
    <property type="entry name" value="P-loop containing nucleotide triphosphate hydrolases"/>
    <property type="match status" value="1"/>
</dbReference>
<feature type="domain" description="AAA+ ATPase" evidence="4">
    <location>
        <begin position="820"/>
        <end position="1005"/>
    </location>
</feature>
<dbReference type="GO" id="GO:0005524">
    <property type="term" value="F:ATP binding"/>
    <property type="evidence" value="ECO:0007669"/>
    <property type="project" value="InterPro"/>
</dbReference>
<dbReference type="InterPro" id="IPR000642">
    <property type="entry name" value="Peptidase_M41"/>
</dbReference>
<dbReference type="InterPro" id="IPR027417">
    <property type="entry name" value="P-loop_NTPase"/>
</dbReference>
<keyword evidence="2" id="KW-0175">Coiled coil</keyword>
<dbReference type="Pfam" id="PF01434">
    <property type="entry name" value="Peptidase_M41"/>
    <property type="match status" value="1"/>
</dbReference>
<keyword evidence="6" id="KW-1185">Reference proteome</keyword>
<dbReference type="EMBL" id="JBBNAF010000003">
    <property type="protein sequence ID" value="KAK9161714.1"/>
    <property type="molecule type" value="Genomic_DNA"/>
</dbReference>
<dbReference type="GO" id="GO:0006508">
    <property type="term" value="P:proteolysis"/>
    <property type="evidence" value="ECO:0007669"/>
    <property type="project" value="InterPro"/>
</dbReference>
<keyword evidence="3" id="KW-0812">Transmembrane</keyword>
<dbReference type="GO" id="GO:0004222">
    <property type="term" value="F:metalloendopeptidase activity"/>
    <property type="evidence" value="ECO:0007669"/>
    <property type="project" value="InterPro"/>
</dbReference>
<dbReference type="InterPro" id="IPR003959">
    <property type="entry name" value="ATPase_AAA_core"/>
</dbReference>
<evidence type="ECO:0000259" key="4">
    <source>
        <dbReference type="SMART" id="SM00382"/>
    </source>
</evidence>
<feature type="transmembrane region" description="Helical" evidence="3">
    <location>
        <begin position="701"/>
        <end position="720"/>
    </location>
</feature>
<organism evidence="5 6">
    <name type="scientific">Stephania yunnanensis</name>
    <dbReference type="NCBI Taxonomy" id="152371"/>
    <lineage>
        <taxon>Eukaryota</taxon>
        <taxon>Viridiplantae</taxon>
        <taxon>Streptophyta</taxon>
        <taxon>Embryophyta</taxon>
        <taxon>Tracheophyta</taxon>
        <taxon>Spermatophyta</taxon>
        <taxon>Magnoliopsida</taxon>
        <taxon>Ranunculales</taxon>
        <taxon>Menispermaceae</taxon>
        <taxon>Menispermoideae</taxon>
        <taxon>Cissampelideae</taxon>
        <taxon>Stephania</taxon>
    </lineage>
</organism>
<reference evidence="5 6" key="1">
    <citation type="submission" date="2024-01" db="EMBL/GenBank/DDBJ databases">
        <title>Genome assemblies of Stephania.</title>
        <authorList>
            <person name="Yang L."/>
        </authorList>
    </citation>
    <scope>NUCLEOTIDE SEQUENCE [LARGE SCALE GENOMIC DNA]</scope>
    <source>
        <strain evidence="5">YNDBR</strain>
        <tissue evidence="5">Leaf</tissue>
    </source>
</reference>
<dbReference type="SUPFAM" id="SSF140990">
    <property type="entry name" value="FtsH protease domain-like"/>
    <property type="match status" value="1"/>
</dbReference>
<dbReference type="GO" id="GO:0004176">
    <property type="term" value="F:ATP-dependent peptidase activity"/>
    <property type="evidence" value="ECO:0007669"/>
    <property type="project" value="InterPro"/>
</dbReference>
<dbReference type="GO" id="GO:0016887">
    <property type="term" value="F:ATP hydrolysis activity"/>
    <property type="evidence" value="ECO:0007669"/>
    <property type="project" value="InterPro"/>
</dbReference>
<sequence length="1392" mass="161035">MDSISCNSTIFINSIDSPLRLFSPVRFATAPRRFRRNRSNVGRFRVVCSEELRNVTQMKNLLIGFGSFRGFGRSRFGGEANSVKLVEDCDGVVEFVRKTVALALFCVVLGFFPARRVQMPAMAVPFVGMFSRGEAERKSELNWKSHEYSGTTKELLKVVSVLLRRIEDVRSSKGGMSEVKEALKRVKLKRKELQEGILNALQGELRELRRQKVELVKRSEEIVDSAWKNKREQEKLLRKDDGGKEELKEQLARLEEGLNVAEKEYDRLWEKVGDIEDQMLRRETMALSIGIRELSFIEQESELLVERFSSEMKHKNMESKTRISTTKLSKSDIQRDLEVAQSEYWEQMVLPKVLEVEGTGIPLDQSTQNFIINIKDALKESKELQRKVEGHIRRKMKRFGEEKHFLLSTPLNEVVKGYPEAELKWVFGNREVVVPKAIRTHLFHGWKQWREEAKAELKKNLLENVDQGKQYVAQIQSARSLMIVVWSISNMSQERILLDRDRVVAKTWHNEGKNRWEMDPLAVPYAVTKKLVENVRIRHDWAAMYVTLKGNEKEYFIDIQELDILFEEFGGFDGLYLKLLGSGIPTNVQLMWIPFSELNIREQFFLLTSISYQCIVGLWNTAVVSYVREWIFQKIKNINDDLMMMIVFPIVDFIIPFRVRMNLGMAWPEEADQTVGATWYLKWQSEAEMNFKSRQTDDFQWFLWFSVRSIIYGYLLFNIFRFMKRKVPSLLGYGPLRKDPNLRKLRRVKSFFNLKLRKTLRRRKEGADPIASAFDQMKRVKTPPIQLKEFASVESMREEINEVVTFLQNPSAFREMGARAPKGVLIVGERGTGKTSLALAIAAEAKVPLVEVRAQQLEAGLWVGQSASNVRELFQTARDLFEWNILIISNEAILFDRKNEAFCHIELYCFEDLTLHYVFRCGAHTAPVIIFVEDFDLFAGVRGKYIHTKKQDHEAFINQLLVELDGFEKQDGVVLMATTRNLKQIDEALRRPGRMDRVFHLQPPTQMEREKILQISAKETMDDELIDFVDWKKVVSYLLDDASEYLIVAEKTALLRPSELKLVPLALEGSAFRSKFLDTDELMSYCGWFATFSATIPRWLRRTKIAKKISKLLVNHLGLSLRREDLQNVVDLMEPYGQISNGIEFLSPPIDWTREAKFPHAVWAAGRALTALLLPNFDDVDNIWLEPLAWEGIGCTKITKAKNEGSMNGNVETRSYLEKKLVFCFGSYIAAQLLLPFGEENLLSSSEIKQAQEIATRMVIQYGWAPDDSPTVYFCNNAVTAMSMGDNFEYEMAAKVERLYNLAYDKAKEMLQKNHRVLEETVEQLLEFEILTGKDLHRILEENGGIREKEPFFLSTINNEENHRDELLRETPYMEGISKEEGKGALEMLTNL</sequence>
<dbReference type="Gene3D" id="1.20.58.760">
    <property type="entry name" value="Peptidase M41"/>
    <property type="match status" value="1"/>
</dbReference>
<dbReference type="Proteomes" id="UP001420932">
    <property type="component" value="Unassembled WGS sequence"/>
</dbReference>
<proteinExistence type="predicted"/>
<accession>A0AAP0L3E9</accession>
<dbReference type="SMART" id="SM00382">
    <property type="entry name" value="AAA"/>
    <property type="match status" value="1"/>
</dbReference>
<keyword evidence="1" id="KW-0809">Transit peptide</keyword>
<name>A0AAP0L3E9_9MAGN</name>
<gene>
    <name evidence="5" type="ORF">Syun_008055</name>
</gene>
<evidence type="ECO:0000256" key="1">
    <source>
        <dbReference type="ARBA" id="ARBA00022946"/>
    </source>
</evidence>
<dbReference type="PANTHER" id="PTHR23076">
    <property type="entry name" value="METALLOPROTEASE M41 FTSH"/>
    <property type="match status" value="1"/>
</dbReference>